<name>L7FMK0_ENTIV</name>
<evidence type="ECO:0000313" key="4">
    <source>
        <dbReference type="Proteomes" id="UP000014680"/>
    </source>
</evidence>
<dbReference type="Pfam" id="PF07534">
    <property type="entry name" value="TLD"/>
    <property type="match status" value="1"/>
</dbReference>
<sequence length="476" mass="54880">MKGKDVTSSLERRVTTLDGCFEPLMSALHAYEEKSRPCLPGDLLMKSGEDAVNEMYDVLESVERCESLYSAVMRETSRCFEVSEDLMYLIKSVEEKCRSDYVSILAMKKSAIVMLEASEKRLSCEEMRMNAMRREVLMTKLSTNEAEEIARQKTCEKQKMRRSVKKEKMMKPKRMSEIRSDEEKESSCLSVTRPDHTTCVTQQKTKYPRILFGRSDRTRQSGVKGEKMSSVDKNEKLSRSEKSQRQLEEDEHFLSVEEKAKLVVWSGRQHMKAVFDSEVDCMGRGSAKFYKTISRCDGVVIVIDSTNGCRFGVFVGAKVEKNGEYITDENAFVFLLRDNGKEKMKKFCIKEKKEAFCVGVLNSSCLFTAGNEDLKVPRKIDGVMECSLQMNSYDYGIEKCPFGMERQVRNLEVDKFVVFDMRCENNSKQQNSEKDEKMETQDIHFNLNKEESTININRSEDSTRPRLDLEHNKSQI</sequence>
<feature type="region of interest" description="Disordered" evidence="1">
    <location>
        <begin position="450"/>
        <end position="476"/>
    </location>
</feature>
<proteinExistence type="predicted"/>
<dbReference type="VEuPathDB" id="AmoebaDB:EIN_413800"/>
<feature type="region of interest" description="Disordered" evidence="1">
    <location>
        <begin position="154"/>
        <end position="189"/>
    </location>
</feature>
<feature type="compositionally biased region" description="Basic and acidic residues" evidence="1">
    <location>
        <begin position="166"/>
        <end position="186"/>
    </location>
</feature>
<accession>L7FMK0</accession>
<dbReference type="KEGG" id="eiv:EIN_413800"/>
<dbReference type="InterPro" id="IPR006571">
    <property type="entry name" value="TLDc_dom"/>
</dbReference>
<evidence type="ECO:0000256" key="1">
    <source>
        <dbReference type="SAM" id="MobiDB-lite"/>
    </source>
</evidence>
<protein>
    <recommendedName>
        <fullName evidence="2">TLDc domain-containing protein</fullName>
    </recommendedName>
</protein>
<feature type="domain" description="TLDc" evidence="2">
    <location>
        <begin position="270"/>
        <end position="384"/>
    </location>
</feature>
<reference evidence="3 4" key="1">
    <citation type="submission" date="2012-10" db="EMBL/GenBank/DDBJ databases">
        <authorList>
            <person name="Zafar N."/>
            <person name="Inman J."/>
            <person name="Hall N."/>
            <person name="Lorenzi H."/>
            <person name="Caler E."/>
        </authorList>
    </citation>
    <scope>NUCLEOTIDE SEQUENCE [LARGE SCALE GENOMIC DNA]</scope>
    <source>
        <strain evidence="3 4">IP1</strain>
    </source>
</reference>
<dbReference type="Proteomes" id="UP000014680">
    <property type="component" value="Unassembled WGS sequence"/>
</dbReference>
<organism evidence="3 4">
    <name type="scientific">Entamoeba invadens IP1</name>
    <dbReference type="NCBI Taxonomy" id="370355"/>
    <lineage>
        <taxon>Eukaryota</taxon>
        <taxon>Amoebozoa</taxon>
        <taxon>Evosea</taxon>
        <taxon>Archamoebae</taxon>
        <taxon>Mastigamoebida</taxon>
        <taxon>Entamoebidae</taxon>
        <taxon>Entamoeba</taxon>
    </lineage>
</organism>
<feature type="compositionally biased region" description="Basic and acidic residues" evidence="1">
    <location>
        <begin position="214"/>
        <end position="244"/>
    </location>
</feature>
<dbReference type="RefSeq" id="XP_004258473.1">
    <property type="nucleotide sequence ID" value="XM_004258425.1"/>
</dbReference>
<dbReference type="AlphaFoldDB" id="L7FMK0"/>
<gene>
    <name evidence="3" type="ORF">EIN_413800</name>
</gene>
<evidence type="ECO:0000259" key="2">
    <source>
        <dbReference type="Pfam" id="PF07534"/>
    </source>
</evidence>
<keyword evidence="4" id="KW-1185">Reference proteome</keyword>
<dbReference type="OMA" id="MRCENNS"/>
<feature type="region of interest" description="Disordered" evidence="1">
    <location>
        <begin position="210"/>
        <end position="244"/>
    </location>
</feature>
<dbReference type="EMBL" id="KB206451">
    <property type="protein sequence ID" value="ELP91702.1"/>
    <property type="molecule type" value="Genomic_DNA"/>
</dbReference>
<evidence type="ECO:0000313" key="3">
    <source>
        <dbReference type="EMBL" id="ELP91702.1"/>
    </source>
</evidence>
<dbReference type="GeneID" id="14890674"/>